<name>A0A0F5Q3C3_9HYPH</name>
<proteinExistence type="predicted"/>
<dbReference type="STRING" id="1293439.WH87_17655"/>
<dbReference type="EMBL" id="LANJ01000046">
    <property type="protein sequence ID" value="KKC35390.1"/>
    <property type="molecule type" value="Genomic_DNA"/>
</dbReference>
<evidence type="ECO:0000313" key="3">
    <source>
        <dbReference type="Proteomes" id="UP000033411"/>
    </source>
</evidence>
<keyword evidence="3" id="KW-1185">Reference proteome</keyword>
<reference evidence="2 3" key="1">
    <citation type="submission" date="2015-03" db="EMBL/GenBank/DDBJ databases">
        <authorList>
            <person name="Lepp D."/>
            <person name="Hassan Y.I."/>
            <person name="Li X.-Z."/>
            <person name="Zhou T."/>
        </authorList>
    </citation>
    <scope>NUCLEOTIDE SEQUENCE [LARGE SCALE GENOMIC DNA]</scope>
    <source>
        <strain evidence="2 3">E84</strain>
    </source>
</reference>
<gene>
    <name evidence="2" type="ORF">WH87_17655</name>
</gene>
<dbReference type="PATRIC" id="fig|1293439.3.peg.3601"/>
<evidence type="ECO:0000313" key="2">
    <source>
        <dbReference type="EMBL" id="KKC35390.1"/>
    </source>
</evidence>
<feature type="transmembrane region" description="Helical" evidence="1">
    <location>
        <begin position="20"/>
        <end position="40"/>
    </location>
</feature>
<sequence>MQRKQTFGAPISMKGIGRGVGIACLIAVGFFASYVAYHYFALNLLFNATTRHLYQYREVVGRNNEVNLIPGLFSGGESKVQVGAELLGAGLDAWNTSYTTMPPGAESVEKFHLWAGGRSIVCGSELFVLVGYDENDLLTSATLSQGGACL</sequence>
<comment type="caution">
    <text evidence="2">The sequence shown here is derived from an EMBL/GenBank/DDBJ whole genome shotgun (WGS) entry which is preliminary data.</text>
</comment>
<dbReference type="Proteomes" id="UP000033411">
    <property type="component" value="Unassembled WGS sequence"/>
</dbReference>
<protein>
    <submittedName>
        <fullName evidence="2">Uncharacterized protein</fullName>
    </submittedName>
</protein>
<keyword evidence="1" id="KW-1133">Transmembrane helix</keyword>
<dbReference type="AlphaFoldDB" id="A0A0F5Q3C3"/>
<evidence type="ECO:0000256" key="1">
    <source>
        <dbReference type="SAM" id="Phobius"/>
    </source>
</evidence>
<organism evidence="2 3">
    <name type="scientific">Devosia epidermidihirudinis</name>
    <dbReference type="NCBI Taxonomy" id="1293439"/>
    <lineage>
        <taxon>Bacteria</taxon>
        <taxon>Pseudomonadati</taxon>
        <taxon>Pseudomonadota</taxon>
        <taxon>Alphaproteobacteria</taxon>
        <taxon>Hyphomicrobiales</taxon>
        <taxon>Devosiaceae</taxon>
        <taxon>Devosia</taxon>
    </lineage>
</organism>
<keyword evidence="1" id="KW-0812">Transmembrane</keyword>
<keyword evidence="1" id="KW-0472">Membrane</keyword>
<accession>A0A0F5Q3C3</accession>